<dbReference type="Pfam" id="PF00353">
    <property type="entry name" value="HemolysinCabind"/>
    <property type="match status" value="4"/>
</dbReference>
<dbReference type="InterPro" id="IPR050557">
    <property type="entry name" value="RTX_toxin/Mannuronan_C5-epim"/>
</dbReference>
<comment type="caution">
    <text evidence="5">The sequence shown here is derived from an EMBL/GenBank/DDBJ whole genome shotgun (WGS) entry which is preliminary data.</text>
</comment>
<dbReference type="Pfam" id="PF13403">
    <property type="entry name" value="Hint_2"/>
    <property type="match status" value="1"/>
</dbReference>
<dbReference type="EMBL" id="LPUY01000051">
    <property type="protein sequence ID" value="KUP93495.1"/>
    <property type="molecule type" value="Genomic_DNA"/>
</dbReference>
<dbReference type="AlphaFoldDB" id="A0A132BYP1"/>
<gene>
    <name evidence="5" type="primary">cya_5</name>
    <name evidence="5" type="ORF">TRIHO_16230</name>
</gene>
<dbReference type="SUPFAM" id="SSF51294">
    <property type="entry name" value="Hedgehog/intein (Hint) domain"/>
    <property type="match status" value="1"/>
</dbReference>
<accession>A0A132BYP1</accession>
<evidence type="ECO:0000256" key="3">
    <source>
        <dbReference type="SAM" id="MobiDB-lite"/>
    </source>
</evidence>
<feature type="compositionally biased region" description="Low complexity" evidence="3">
    <location>
        <begin position="322"/>
        <end position="335"/>
    </location>
</feature>
<keyword evidence="6" id="KW-1185">Reference proteome</keyword>
<dbReference type="PRINTS" id="PR00313">
    <property type="entry name" value="CABNDNGRPT"/>
</dbReference>
<feature type="region of interest" description="Disordered" evidence="3">
    <location>
        <begin position="94"/>
        <end position="121"/>
    </location>
</feature>
<comment type="subcellular location">
    <subcellularLocation>
        <location evidence="1">Secreted</location>
    </subcellularLocation>
</comment>
<protein>
    <submittedName>
        <fullName evidence="5">Bifunctional hemolysin/adenylate cyclase</fullName>
    </submittedName>
</protein>
<feature type="compositionally biased region" description="Acidic residues" evidence="3">
    <location>
        <begin position="95"/>
        <end position="113"/>
    </location>
</feature>
<feature type="region of interest" description="Disordered" evidence="3">
    <location>
        <begin position="158"/>
        <end position="181"/>
    </location>
</feature>
<feature type="region of interest" description="Disordered" evidence="3">
    <location>
        <begin position="314"/>
        <end position="340"/>
    </location>
</feature>
<sequence length="652" mass="66471">MVAIVTTYTITSSNFNDPTFWSGVSESGPGHTLDFTSLPSNFTVIVNESDGYIWITNGSTAYSIGESGVSGTNTNLDPSTQLSFFTVQSGSAGDDYLESGAEDDTLSGGDGDDTIITGDGDNVVYGGEGDDFIDDLEGSEYSGNNTIDAGAGDDTVYSGAGNSSVKGGDGHDSIMLESGNNYGEGGAGNDYISARGGSDTIFGGSGSDTIVAGGGDDSMEGGDDADLFVVYDGHGNDTIIGGEGGTDADTIDMSNMSSAVTVVYTGDEGGTISDNGETITFSEIEALETGSGADSIDASADSAGADLNAGAGSDTVIGGSGDDTIAGGAGDDSITGGDGDDLFVLETSGGRDTITDFDTSDDDSNGFFNDQLDVSDLAGGSGPGGAVTVGDVVVTDDGFGNAILTFPGGEELVLTGVGTAQISSYPQLYSAGIPCFTPGAMIQTATGPRPVETIRPGTRLQTVDNGLQEVIWVGRRHLTAAELQRMPQRRPILIPAGPVFGNTRPLQVSPQHRLVLRHQRAGMAAAAVGGFLRAKLALDLAGSGARVDVATSSITYLHLMTEDHQVILADGCATETFWPGPEALRSLSVQSLREVFSLFPGLSAAFAGHGATGRASTDAAYGGLARPDLRRRDLPLLQPAAATKARRRAQIA</sequence>
<evidence type="ECO:0000259" key="4">
    <source>
        <dbReference type="Pfam" id="PF13403"/>
    </source>
</evidence>
<proteinExistence type="predicted"/>
<dbReference type="SUPFAM" id="SSF51120">
    <property type="entry name" value="beta-Roll"/>
    <property type="match status" value="2"/>
</dbReference>
<reference evidence="5 6" key="1">
    <citation type="submission" date="2015-12" db="EMBL/GenBank/DDBJ databases">
        <title>Genome sequence of the marine Rhodobacteraceae strain O3.65, Candidatus Tritonibacter horizontis.</title>
        <authorList>
            <person name="Poehlein A."/>
            <person name="Giebel H.A."/>
            <person name="Voget S."/>
            <person name="Brinkhoff T."/>
        </authorList>
    </citation>
    <scope>NUCLEOTIDE SEQUENCE [LARGE SCALE GENOMIC DNA]</scope>
    <source>
        <strain evidence="5 6">O3.65</strain>
    </source>
</reference>
<dbReference type="GO" id="GO:0005509">
    <property type="term" value="F:calcium ion binding"/>
    <property type="evidence" value="ECO:0007669"/>
    <property type="project" value="InterPro"/>
</dbReference>
<dbReference type="PATRIC" id="fig|1768241.3.peg.1704"/>
<dbReference type="PANTHER" id="PTHR38340:SF1">
    <property type="entry name" value="S-LAYER PROTEIN"/>
    <property type="match status" value="1"/>
</dbReference>
<name>A0A132BYP1_9RHOB</name>
<evidence type="ECO:0000313" key="5">
    <source>
        <dbReference type="EMBL" id="KUP93495.1"/>
    </source>
</evidence>
<dbReference type="PROSITE" id="PS00330">
    <property type="entry name" value="HEMOLYSIN_CALCIUM"/>
    <property type="match status" value="2"/>
</dbReference>
<dbReference type="Proteomes" id="UP000068382">
    <property type="component" value="Unassembled WGS sequence"/>
</dbReference>
<feature type="domain" description="Hedgehog/Intein (Hint)" evidence="4">
    <location>
        <begin position="434"/>
        <end position="580"/>
    </location>
</feature>
<dbReference type="GO" id="GO:0005576">
    <property type="term" value="C:extracellular region"/>
    <property type="evidence" value="ECO:0007669"/>
    <property type="project" value="UniProtKB-SubCell"/>
</dbReference>
<evidence type="ECO:0000256" key="2">
    <source>
        <dbReference type="ARBA" id="ARBA00022525"/>
    </source>
</evidence>
<organism evidence="5 6">
    <name type="scientific">Tritonibacter horizontis</name>
    <dbReference type="NCBI Taxonomy" id="1768241"/>
    <lineage>
        <taxon>Bacteria</taxon>
        <taxon>Pseudomonadati</taxon>
        <taxon>Pseudomonadota</taxon>
        <taxon>Alphaproteobacteria</taxon>
        <taxon>Rhodobacterales</taxon>
        <taxon>Paracoccaceae</taxon>
        <taxon>Tritonibacter</taxon>
    </lineage>
</organism>
<keyword evidence="2" id="KW-0964">Secreted</keyword>
<dbReference type="Gene3D" id="2.150.10.10">
    <property type="entry name" value="Serralysin-like metalloprotease, C-terminal"/>
    <property type="match status" value="4"/>
</dbReference>
<dbReference type="InterPro" id="IPR028992">
    <property type="entry name" value="Hedgehog/Intein_dom"/>
</dbReference>
<dbReference type="InterPro" id="IPR036844">
    <property type="entry name" value="Hint_dom_sf"/>
</dbReference>
<dbReference type="InterPro" id="IPR001343">
    <property type="entry name" value="Hemolysn_Ca-bd"/>
</dbReference>
<dbReference type="PANTHER" id="PTHR38340">
    <property type="entry name" value="S-LAYER PROTEIN"/>
    <property type="match status" value="1"/>
</dbReference>
<dbReference type="InterPro" id="IPR018511">
    <property type="entry name" value="Hemolysin-typ_Ca-bd_CS"/>
</dbReference>
<dbReference type="InterPro" id="IPR011049">
    <property type="entry name" value="Serralysin-like_metalloprot_C"/>
</dbReference>
<evidence type="ECO:0000313" key="6">
    <source>
        <dbReference type="Proteomes" id="UP000068382"/>
    </source>
</evidence>
<evidence type="ECO:0000256" key="1">
    <source>
        <dbReference type="ARBA" id="ARBA00004613"/>
    </source>
</evidence>